<dbReference type="AlphaFoldDB" id="A0A2U1PH54"/>
<feature type="compositionally biased region" description="Polar residues" evidence="1">
    <location>
        <begin position="72"/>
        <end position="97"/>
    </location>
</feature>
<evidence type="ECO:0000313" key="2">
    <source>
        <dbReference type="EMBL" id="PWA84997.1"/>
    </source>
</evidence>
<feature type="compositionally biased region" description="Polar residues" evidence="1">
    <location>
        <begin position="275"/>
        <end position="294"/>
    </location>
</feature>
<keyword evidence="3" id="KW-1185">Reference proteome</keyword>
<evidence type="ECO:0008006" key="4">
    <source>
        <dbReference type="Google" id="ProtNLM"/>
    </source>
</evidence>
<name>A0A2U1PH54_ARTAN</name>
<gene>
    <name evidence="2" type="ORF">CTI12_AA154580</name>
</gene>
<feature type="compositionally biased region" description="Basic and acidic residues" evidence="1">
    <location>
        <begin position="253"/>
        <end position="273"/>
    </location>
</feature>
<protein>
    <recommendedName>
        <fullName evidence="4">Zinc knuckle CX2CX4HX4C</fullName>
    </recommendedName>
</protein>
<reference evidence="2 3" key="1">
    <citation type="journal article" date="2018" name="Mol. Plant">
        <title>The genome of Artemisia annua provides insight into the evolution of Asteraceae family and artemisinin biosynthesis.</title>
        <authorList>
            <person name="Shen Q."/>
            <person name="Zhang L."/>
            <person name="Liao Z."/>
            <person name="Wang S."/>
            <person name="Yan T."/>
            <person name="Shi P."/>
            <person name="Liu M."/>
            <person name="Fu X."/>
            <person name="Pan Q."/>
            <person name="Wang Y."/>
            <person name="Lv Z."/>
            <person name="Lu X."/>
            <person name="Zhang F."/>
            <person name="Jiang W."/>
            <person name="Ma Y."/>
            <person name="Chen M."/>
            <person name="Hao X."/>
            <person name="Li L."/>
            <person name="Tang Y."/>
            <person name="Lv G."/>
            <person name="Zhou Y."/>
            <person name="Sun X."/>
            <person name="Brodelius P.E."/>
            <person name="Rose J.K.C."/>
            <person name="Tang K."/>
        </authorList>
    </citation>
    <scope>NUCLEOTIDE SEQUENCE [LARGE SCALE GENOMIC DNA]</scope>
    <source>
        <strain evidence="3">cv. Huhao1</strain>
        <tissue evidence="2">Leaf</tissue>
    </source>
</reference>
<feature type="region of interest" description="Disordered" evidence="1">
    <location>
        <begin position="1"/>
        <end position="97"/>
    </location>
</feature>
<dbReference type="PANTHER" id="PTHR31286:SF99">
    <property type="entry name" value="DUF4283 DOMAIN-CONTAINING PROTEIN"/>
    <property type="match status" value="1"/>
</dbReference>
<dbReference type="Proteomes" id="UP000245207">
    <property type="component" value="Unassembled WGS sequence"/>
</dbReference>
<comment type="caution">
    <text evidence="2">The sequence shown here is derived from an EMBL/GenBank/DDBJ whole genome shotgun (WGS) entry which is preliminary data.</text>
</comment>
<evidence type="ECO:0000256" key="1">
    <source>
        <dbReference type="SAM" id="MobiDB-lite"/>
    </source>
</evidence>
<dbReference type="PANTHER" id="PTHR31286">
    <property type="entry name" value="GLYCINE-RICH CELL WALL STRUCTURAL PROTEIN 1.8-LIKE"/>
    <property type="match status" value="1"/>
</dbReference>
<feature type="compositionally biased region" description="Basic and acidic residues" evidence="1">
    <location>
        <begin position="57"/>
        <end position="71"/>
    </location>
</feature>
<sequence length="336" mass="37045">MSKDSIEIGESSCSSKTRKTGNEEVSLNQGGDSVLGMNKEEEDEDKCVSNDDLGTGNKEDCDIGKNSETKSTEAGNLSETRTVSGTPTKSDYAQRNVDNGDVTKVSYAAKLNNNTKKSYANVTTKNAVKYDNKLNHIPTEIDDAGVGRGGYARVLVEVQAQKELPAKIDVLYKNNLNEIIGSKIVQVAYSWKPPCCKECGVVGHNDVTCPKNNNINKDAKVIEQVVESDGFTEVGDKEDNRQKSKNNGSNKSNADKGKKNEDEMNEKQRKVGKDSFNNQSFGSKSKQESPSQKLNGIIRPMNLKRVTRGMRLEVMTLKMSYLTRLAQDDRNEHGEE</sequence>
<evidence type="ECO:0000313" key="3">
    <source>
        <dbReference type="Proteomes" id="UP000245207"/>
    </source>
</evidence>
<dbReference type="EMBL" id="PKPP01001170">
    <property type="protein sequence ID" value="PWA84997.1"/>
    <property type="molecule type" value="Genomic_DNA"/>
</dbReference>
<proteinExistence type="predicted"/>
<accession>A0A2U1PH54</accession>
<dbReference type="InterPro" id="IPR040256">
    <property type="entry name" value="At4g02000-like"/>
</dbReference>
<organism evidence="2 3">
    <name type="scientific">Artemisia annua</name>
    <name type="common">Sweet wormwood</name>
    <dbReference type="NCBI Taxonomy" id="35608"/>
    <lineage>
        <taxon>Eukaryota</taxon>
        <taxon>Viridiplantae</taxon>
        <taxon>Streptophyta</taxon>
        <taxon>Embryophyta</taxon>
        <taxon>Tracheophyta</taxon>
        <taxon>Spermatophyta</taxon>
        <taxon>Magnoliopsida</taxon>
        <taxon>eudicotyledons</taxon>
        <taxon>Gunneridae</taxon>
        <taxon>Pentapetalae</taxon>
        <taxon>asterids</taxon>
        <taxon>campanulids</taxon>
        <taxon>Asterales</taxon>
        <taxon>Asteraceae</taxon>
        <taxon>Asteroideae</taxon>
        <taxon>Anthemideae</taxon>
        <taxon>Artemisiinae</taxon>
        <taxon>Artemisia</taxon>
    </lineage>
</organism>
<feature type="region of interest" description="Disordered" evidence="1">
    <location>
        <begin position="231"/>
        <end position="300"/>
    </location>
</feature>